<evidence type="ECO:0000313" key="8">
    <source>
        <dbReference type="Proteomes" id="UP000808337"/>
    </source>
</evidence>
<dbReference type="InterPro" id="IPR029063">
    <property type="entry name" value="SAM-dependent_MTases_sf"/>
</dbReference>
<dbReference type="InterPro" id="IPR004556">
    <property type="entry name" value="HemK-like"/>
</dbReference>
<dbReference type="EMBL" id="JADKGY010000029">
    <property type="protein sequence ID" value="MBK9984163.1"/>
    <property type="molecule type" value="Genomic_DNA"/>
</dbReference>
<evidence type="ECO:0000259" key="6">
    <source>
        <dbReference type="Pfam" id="PF05175"/>
    </source>
</evidence>
<keyword evidence="3 7" id="KW-0808">Transferase</keyword>
<dbReference type="SUPFAM" id="SSF53335">
    <property type="entry name" value="S-adenosyl-L-methionine-dependent methyltransferases"/>
    <property type="match status" value="1"/>
</dbReference>
<evidence type="ECO:0000256" key="5">
    <source>
        <dbReference type="ARBA" id="ARBA00048391"/>
    </source>
</evidence>
<dbReference type="NCBIfam" id="TIGR00536">
    <property type="entry name" value="hemK_fam"/>
    <property type="match status" value="1"/>
</dbReference>
<evidence type="ECO:0000313" key="7">
    <source>
        <dbReference type="EMBL" id="MBK9984163.1"/>
    </source>
</evidence>
<evidence type="ECO:0000256" key="4">
    <source>
        <dbReference type="ARBA" id="ARBA00022691"/>
    </source>
</evidence>
<comment type="catalytic activity">
    <reaction evidence="5">
        <text>L-glutaminyl-[peptide chain release factor] + S-adenosyl-L-methionine = N(5)-methyl-L-glutaminyl-[peptide chain release factor] + S-adenosyl-L-homocysteine + H(+)</text>
        <dbReference type="Rhea" id="RHEA:42896"/>
        <dbReference type="Rhea" id="RHEA-COMP:10271"/>
        <dbReference type="Rhea" id="RHEA-COMP:10272"/>
        <dbReference type="ChEBI" id="CHEBI:15378"/>
        <dbReference type="ChEBI" id="CHEBI:30011"/>
        <dbReference type="ChEBI" id="CHEBI:57856"/>
        <dbReference type="ChEBI" id="CHEBI:59789"/>
        <dbReference type="ChEBI" id="CHEBI:61891"/>
        <dbReference type="EC" id="2.1.1.297"/>
    </reaction>
</comment>
<evidence type="ECO:0000256" key="2">
    <source>
        <dbReference type="ARBA" id="ARBA00022603"/>
    </source>
</evidence>
<protein>
    <recommendedName>
        <fullName evidence="1">peptide chain release factor N(5)-glutamine methyltransferase</fullName>
        <ecNumber evidence="1">2.1.1.297</ecNumber>
    </recommendedName>
</protein>
<sequence>MGIWNLRKIISAFEELKIAEAREAENLSGWVWEEIMEFSPGAELNLTQDQEKRITNILFRISTGEPIQYIAGHAWFYGMKLKVTPDVLIPRPETEELVAWIIEDIKSSPQREIRILDIGTGSGCIPIALKMHLKDSASVFGIDVSQPALDIARYNVQAYKLDIKLSQQDFLTDGIFELGLFDVIVSNPPYVSRDFDEAGSINQLRFEPSLALYPSGGDPDVFYKKIANTCKSYLVPGGSCYLEMNEFRADQIQNYFRNGEWKRHEIREDLQGAERMLKVKS</sequence>
<dbReference type="GO" id="GO:0032259">
    <property type="term" value="P:methylation"/>
    <property type="evidence" value="ECO:0007669"/>
    <property type="project" value="UniProtKB-KW"/>
</dbReference>
<dbReference type="InterPro" id="IPR019874">
    <property type="entry name" value="RF_methyltr_PrmC"/>
</dbReference>
<dbReference type="InterPro" id="IPR007848">
    <property type="entry name" value="Small_mtfrase_dom"/>
</dbReference>
<gene>
    <name evidence="7" type="primary">prmC</name>
    <name evidence="7" type="ORF">IPP15_17640</name>
</gene>
<keyword evidence="4" id="KW-0949">S-adenosyl-L-methionine</keyword>
<dbReference type="PROSITE" id="PS00092">
    <property type="entry name" value="N6_MTASE"/>
    <property type="match status" value="1"/>
</dbReference>
<reference evidence="7 8" key="1">
    <citation type="submission" date="2020-10" db="EMBL/GenBank/DDBJ databases">
        <title>Connecting structure to function with the recovery of over 1000 high-quality activated sludge metagenome-assembled genomes encoding full-length rRNA genes using long-read sequencing.</title>
        <authorList>
            <person name="Singleton C.M."/>
            <person name="Petriglieri F."/>
            <person name="Kristensen J.M."/>
            <person name="Kirkegaard R.H."/>
            <person name="Michaelsen T.Y."/>
            <person name="Andersen M.H."/>
            <person name="Karst S.M."/>
            <person name="Dueholm M.S."/>
            <person name="Nielsen P.H."/>
            <person name="Albertsen M."/>
        </authorList>
    </citation>
    <scope>NUCLEOTIDE SEQUENCE [LARGE SCALE GENOMIC DNA]</scope>
    <source>
        <strain evidence="7">Ribe_18-Q3-R11-54_MAXAC.273</strain>
    </source>
</reference>
<evidence type="ECO:0000256" key="3">
    <source>
        <dbReference type="ARBA" id="ARBA00022679"/>
    </source>
</evidence>
<dbReference type="AlphaFoldDB" id="A0A9D7XTW3"/>
<dbReference type="InterPro" id="IPR050320">
    <property type="entry name" value="N5-glutamine_MTase"/>
</dbReference>
<dbReference type="NCBIfam" id="TIGR03534">
    <property type="entry name" value="RF_mod_PrmC"/>
    <property type="match status" value="1"/>
</dbReference>
<dbReference type="Pfam" id="PF05175">
    <property type="entry name" value="MTS"/>
    <property type="match status" value="1"/>
</dbReference>
<keyword evidence="2 7" id="KW-0489">Methyltransferase</keyword>
<dbReference type="PANTHER" id="PTHR18895:SF74">
    <property type="entry name" value="MTRF1L RELEASE FACTOR GLUTAMINE METHYLTRANSFERASE"/>
    <property type="match status" value="1"/>
</dbReference>
<dbReference type="InterPro" id="IPR002052">
    <property type="entry name" value="DNA_methylase_N6_adenine_CS"/>
</dbReference>
<comment type="caution">
    <text evidence="7">The sequence shown here is derived from an EMBL/GenBank/DDBJ whole genome shotgun (WGS) entry which is preliminary data.</text>
</comment>
<feature type="domain" description="Methyltransferase small" evidence="6">
    <location>
        <begin position="111"/>
        <end position="193"/>
    </location>
</feature>
<proteinExistence type="predicted"/>
<evidence type="ECO:0000256" key="1">
    <source>
        <dbReference type="ARBA" id="ARBA00012771"/>
    </source>
</evidence>
<dbReference type="GO" id="GO:0003676">
    <property type="term" value="F:nucleic acid binding"/>
    <property type="evidence" value="ECO:0007669"/>
    <property type="project" value="InterPro"/>
</dbReference>
<dbReference type="CDD" id="cd02440">
    <property type="entry name" value="AdoMet_MTases"/>
    <property type="match status" value="1"/>
</dbReference>
<organism evidence="7 8">
    <name type="scientific">Candidatus Opimibacter skivensis</name>
    <dbReference type="NCBI Taxonomy" id="2982028"/>
    <lineage>
        <taxon>Bacteria</taxon>
        <taxon>Pseudomonadati</taxon>
        <taxon>Bacteroidota</taxon>
        <taxon>Saprospiria</taxon>
        <taxon>Saprospirales</taxon>
        <taxon>Saprospiraceae</taxon>
        <taxon>Candidatus Opimibacter</taxon>
    </lineage>
</organism>
<dbReference type="EC" id="2.1.1.297" evidence="1"/>
<dbReference type="GO" id="GO:0102559">
    <property type="term" value="F:peptide chain release factor N(5)-glutamine methyltransferase activity"/>
    <property type="evidence" value="ECO:0007669"/>
    <property type="project" value="UniProtKB-EC"/>
</dbReference>
<dbReference type="PANTHER" id="PTHR18895">
    <property type="entry name" value="HEMK METHYLTRANSFERASE"/>
    <property type="match status" value="1"/>
</dbReference>
<name>A0A9D7XTW3_9BACT</name>
<dbReference type="Gene3D" id="1.10.8.10">
    <property type="entry name" value="DNA helicase RuvA subunit, C-terminal domain"/>
    <property type="match status" value="1"/>
</dbReference>
<dbReference type="Proteomes" id="UP000808337">
    <property type="component" value="Unassembled WGS sequence"/>
</dbReference>
<dbReference type="Gene3D" id="3.40.50.150">
    <property type="entry name" value="Vaccinia Virus protein VP39"/>
    <property type="match status" value="1"/>
</dbReference>
<accession>A0A9D7XTW3</accession>